<keyword evidence="5 8" id="KW-1133">Transmembrane helix</keyword>
<feature type="transmembrane region" description="Helical" evidence="8">
    <location>
        <begin position="642"/>
        <end position="661"/>
    </location>
</feature>
<dbReference type="Gene3D" id="1.20.1250.20">
    <property type="entry name" value="MFS general substrate transporter like domains"/>
    <property type="match status" value="2"/>
</dbReference>
<feature type="transmembrane region" description="Helical" evidence="8">
    <location>
        <begin position="193"/>
        <end position="212"/>
    </location>
</feature>
<accession>A0A0N4V354</accession>
<keyword evidence="7" id="KW-0813">Transport</keyword>
<feature type="transmembrane region" description="Helical" evidence="8">
    <location>
        <begin position="86"/>
        <end position="113"/>
    </location>
</feature>
<evidence type="ECO:0000313" key="9">
    <source>
        <dbReference type="EMBL" id="VDD89424.1"/>
    </source>
</evidence>
<dbReference type="GO" id="GO:0022857">
    <property type="term" value="F:transmembrane transporter activity"/>
    <property type="evidence" value="ECO:0007669"/>
    <property type="project" value="InterPro"/>
</dbReference>
<dbReference type="InterPro" id="IPR018456">
    <property type="entry name" value="PTR2_symporter_CS"/>
</dbReference>
<dbReference type="FunFam" id="1.20.1250.20:FF:000612">
    <property type="entry name" value="Peptide transporter 3"/>
    <property type="match status" value="1"/>
</dbReference>
<feature type="transmembrane region" description="Helical" evidence="8">
    <location>
        <begin position="321"/>
        <end position="341"/>
    </location>
</feature>
<sequence length="699" mass="77904">MTVNKKSLFKSLQSYPSSVFYILGNEFCERFSFYGMKAILTLYLINEHHYKENQASLFYHAFVSLAYASPLLGSIAADNFFGRFHVIFWGSLIYVAGHILLSFGAVPLFAYGLRTTLDFSGLFVIAIATGAIKPCVSAFAADQFSENQKEERTQFFSFFYFSINAGSLVAILLTPMLRGRVKCFGSEYCFPLAFGVPGLLMLIAFLLFVAGWKRYKITPAAKGNEIFNVMSCIFYAGKQKIVAVYRGQDKAEHWIDYAASQYSSQLITGVKSLVGILVLFLPIIPFWALSDQQGSTWVLQARRMDGRVGAFTILPDQINTINPLIILIMLPVFEAYIYPLARRFFKVTPLRKMAVGGVLIGLSFVMAGMLQLSVNKTMEPHPASDHVFLQRFGNSTVKYYINNTSLEYGKTDLTVGDYTITSENGHKFSVSLNAAGKGYVLGLFDAPDNSTRMSLFPYTCDKSENGRTRLYLLVPEKSALDGGMFYILDYKGNVHKSIKTTSGRDYVLGNWVEIEPAIISSPHYTLLYGPANCTLSSCPYSQKFFAQMGAAHVVHITEGFADIYTVVRSNSISILWQLPQSVVITVGEILFSISGLEFSYSQATPNMRSVMQAVWLMTVFLGNVIDMLISGSHVVAEPAAEFFVYALLMVLVIGLFIVFAMRYTYAEDRLDGTVNTTTDNKAPVILNTFKDEPKVTQQN</sequence>
<keyword evidence="4" id="KW-0653">Protein transport</keyword>
<comment type="similarity">
    <text evidence="2 7">Belongs to the major facilitator superfamily. Proton-dependent oligopeptide transporter (POT/PTR) (TC 2.A.17) family.</text>
</comment>
<dbReference type="PROSITE" id="PS01023">
    <property type="entry name" value="PTR2_2"/>
    <property type="match status" value="1"/>
</dbReference>
<feature type="transmembrane region" description="Helical" evidence="8">
    <location>
        <begin position="353"/>
        <end position="374"/>
    </location>
</feature>
<comment type="subcellular location">
    <subcellularLocation>
        <location evidence="1 7">Membrane</location>
        <topology evidence="1 7">Multi-pass membrane protein</topology>
    </subcellularLocation>
</comment>
<dbReference type="GO" id="GO:0006857">
    <property type="term" value="P:oligopeptide transport"/>
    <property type="evidence" value="ECO:0007669"/>
    <property type="project" value="InterPro"/>
</dbReference>
<dbReference type="AlphaFoldDB" id="A0A0N4V354"/>
<reference evidence="9 10" key="2">
    <citation type="submission" date="2018-10" db="EMBL/GenBank/DDBJ databases">
        <authorList>
            <consortium name="Pathogen Informatics"/>
        </authorList>
    </citation>
    <scope>NUCLEOTIDE SEQUENCE [LARGE SCALE GENOMIC DNA]</scope>
</reference>
<dbReference type="CDD" id="cd17347">
    <property type="entry name" value="MFS_SLC15A1_2_like"/>
    <property type="match status" value="1"/>
</dbReference>
<feature type="transmembrane region" description="Helical" evidence="8">
    <location>
        <begin position="270"/>
        <end position="289"/>
    </location>
</feature>
<evidence type="ECO:0000256" key="5">
    <source>
        <dbReference type="ARBA" id="ARBA00022989"/>
    </source>
</evidence>
<dbReference type="PANTHER" id="PTHR11654">
    <property type="entry name" value="OLIGOPEPTIDE TRANSPORTER-RELATED"/>
    <property type="match status" value="1"/>
</dbReference>
<protein>
    <submittedName>
        <fullName evidence="11">MFS transporter</fullName>
    </submittedName>
</protein>
<evidence type="ECO:0000256" key="8">
    <source>
        <dbReference type="SAM" id="Phobius"/>
    </source>
</evidence>
<dbReference type="InterPro" id="IPR000109">
    <property type="entry name" value="POT_fam"/>
</dbReference>
<proteinExistence type="inferred from homology"/>
<name>A0A0N4V354_ENTVE</name>
<dbReference type="GO" id="GO:0016020">
    <property type="term" value="C:membrane"/>
    <property type="evidence" value="ECO:0007669"/>
    <property type="project" value="UniProtKB-SubCell"/>
</dbReference>
<dbReference type="WBParaSite" id="EVEC_0000446701-mRNA-1">
    <property type="protein sequence ID" value="EVEC_0000446701-mRNA-1"/>
    <property type="gene ID" value="EVEC_0000446701"/>
</dbReference>
<dbReference type="InterPro" id="IPR036259">
    <property type="entry name" value="MFS_trans_sf"/>
</dbReference>
<dbReference type="Pfam" id="PF00854">
    <property type="entry name" value="PTR2"/>
    <property type="match status" value="2"/>
</dbReference>
<feature type="transmembrane region" description="Helical" evidence="8">
    <location>
        <begin position="614"/>
        <end position="636"/>
    </location>
</feature>
<gene>
    <name evidence="9" type="ORF">EVEC_LOCUS4175</name>
</gene>
<evidence type="ECO:0000256" key="1">
    <source>
        <dbReference type="ARBA" id="ARBA00004141"/>
    </source>
</evidence>
<evidence type="ECO:0000256" key="4">
    <source>
        <dbReference type="ARBA" id="ARBA00022856"/>
    </source>
</evidence>
<keyword evidence="4" id="KW-0571">Peptide transport</keyword>
<keyword evidence="3 7" id="KW-0812">Transmembrane</keyword>
<feature type="transmembrane region" description="Helical" evidence="8">
    <location>
        <begin position="57"/>
        <end position="77"/>
    </location>
</feature>
<keyword evidence="6 8" id="KW-0472">Membrane</keyword>
<dbReference type="SUPFAM" id="SSF103473">
    <property type="entry name" value="MFS general substrate transporter"/>
    <property type="match status" value="1"/>
</dbReference>
<evidence type="ECO:0000256" key="7">
    <source>
        <dbReference type="RuleBase" id="RU003755"/>
    </source>
</evidence>
<evidence type="ECO:0000256" key="2">
    <source>
        <dbReference type="ARBA" id="ARBA00005982"/>
    </source>
</evidence>
<evidence type="ECO:0000313" key="11">
    <source>
        <dbReference type="WBParaSite" id="EVEC_0000446701-mRNA-1"/>
    </source>
</evidence>
<evidence type="ECO:0000313" key="10">
    <source>
        <dbReference type="Proteomes" id="UP000274131"/>
    </source>
</evidence>
<dbReference type="EMBL" id="UXUI01007785">
    <property type="protein sequence ID" value="VDD89424.1"/>
    <property type="molecule type" value="Genomic_DNA"/>
</dbReference>
<keyword evidence="10" id="KW-1185">Reference proteome</keyword>
<organism evidence="11">
    <name type="scientific">Enterobius vermicularis</name>
    <name type="common">Human pinworm</name>
    <dbReference type="NCBI Taxonomy" id="51028"/>
    <lineage>
        <taxon>Eukaryota</taxon>
        <taxon>Metazoa</taxon>
        <taxon>Ecdysozoa</taxon>
        <taxon>Nematoda</taxon>
        <taxon>Chromadorea</taxon>
        <taxon>Rhabditida</taxon>
        <taxon>Spirurina</taxon>
        <taxon>Oxyuridomorpha</taxon>
        <taxon>Oxyuroidea</taxon>
        <taxon>Oxyuridae</taxon>
        <taxon>Enterobius</taxon>
    </lineage>
</organism>
<dbReference type="Proteomes" id="UP000274131">
    <property type="component" value="Unassembled WGS sequence"/>
</dbReference>
<evidence type="ECO:0000256" key="3">
    <source>
        <dbReference type="ARBA" id="ARBA00022692"/>
    </source>
</evidence>
<dbReference type="STRING" id="51028.A0A0N4V354"/>
<reference evidence="11" key="1">
    <citation type="submission" date="2017-02" db="UniProtKB">
        <authorList>
            <consortium name="WormBaseParasite"/>
        </authorList>
    </citation>
    <scope>IDENTIFICATION</scope>
</reference>
<dbReference type="OrthoDB" id="205993at2759"/>
<feature type="transmembrane region" description="Helical" evidence="8">
    <location>
        <begin position="153"/>
        <end position="173"/>
    </location>
</feature>
<evidence type="ECO:0000256" key="6">
    <source>
        <dbReference type="ARBA" id="ARBA00023136"/>
    </source>
</evidence>